<gene>
    <name evidence="2" type="ORF">MNB_SV-15-991</name>
</gene>
<dbReference type="AlphaFoldDB" id="A0A1W1EIW0"/>
<protein>
    <submittedName>
        <fullName evidence="2">Uncharacterized protein</fullName>
    </submittedName>
</protein>
<accession>A0A1W1EIW0</accession>
<keyword evidence="1" id="KW-0812">Transmembrane</keyword>
<evidence type="ECO:0000313" key="2">
    <source>
        <dbReference type="EMBL" id="SHO80732.1"/>
    </source>
</evidence>
<evidence type="ECO:0000256" key="1">
    <source>
        <dbReference type="SAM" id="Phobius"/>
    </source>
</evidence>
<proteinExistence type="predicted"/>
<feature type="transmembrane region" description="Helical" evidence="1">
    <location>
        <begin position="131"/>
        <end position="152"/>
    </location>
</feature>
<name>A0A1W1EIW0_9ZZZZ</name>
<reference evidence="2" key="1">
    <citation type="submission" date="2016-10" db="EMBL/GenBank/DDBJ databases">
        <authorList>
            <person name="de Groot N.N."/>
        </authorList>
    </citation>
    <scope>NUCLEOTIDE SEQUENCE</scope>
</reference>
<sequence>MKLKNILFIVILFTFSLYAELRSSIVAEATSNKVEALELIKVLKSKGFDTKLDKIDSKYLILINLPKDIDKSLLLINRVKQDYPNSFRIFVENNNDDINDIDVFDLIRKNGISSKNIISRYIDAIPPEDRLLWLSLLLFSFIILVIFIIWIIKSYKITKEQKRLQARQKNIERTLSNQKTE</sequence>
<organism evidence="2">
    <name type="scientific">hydrothermal vent metagenome</name>
    <dbReference type="NCBI Taxonomy" id="652676"/>
    <lineage>
        <taxon>unclassified sequences</taxon>
        <taxon>metagenomes</taxon>
        <taxon>ecological metagenomes</taxon>
    </lineage>
</organism>
<keyword evidence="1" id="KW-1133">Transmembrane helix</keyword>
<keyword evidence="1" id="KW-0472">Membrane</keyword>
<dbReference type="EMBL" id="FRYL01000019">
    <property type="protein sequence ID" value="SHO80732.1"/>
    <property type="molecule type" value="Genomic_DNA"/>
</dbReference>